<reference evidence="7" key="3">
    <citation type="submission" date="2022-10" db="EMBL/GenBank/DDBJ databases">
        <title>Human gut microbiome strain richness.</title>
        <authorList>
            <person name="Chen-Liaw A."/>
        </authorList>
    </citation>
    <scope>NUCLEOTIDE SEQUENCE</scope>
    <source>
        <strain evidence="7">BSD2780120875st1_E1_BSD2780120875_150330</strain>
    </source>
</reference>
<evidence type="ECO:0000313" key="7">
    <source>
        <dbReference type="EMBL" id="MDC2743436.1"/>
    </source>
</evidence>
<evidence type="ECO:0000313" key="2">
    <source>
        <dbReference type="EMBL" id="KAA3925290.1"/>
    </source>
</evidence>
<evidence type="ECO:0000313" key="6">
    <source>
        <dbReference type="EMBL" id="KAB1331465.1"/>
    </source>
</evidence>
<dbReference type="EMBL" id="JAQNZF010000018">
    <property type="protein sequence ID" value="MDC2743436.1"/>
    <property type="molecule type" value="Genomic_DNA"/>
</dbReference>
<proteinExistence type="predicted"/>
<dbReference type="GeneID" id="29454559"/>
<dbReference type="Proteomes" id="UP000365824">
    <property type="component" value="Unassembled WGS sequence"/>
</dbReference>
<evidence type="ECO:0000313" key="14">
    <source>
        <dbReference type="Proteomes" id="UP000473905"/>
    </source>
</evidence>
<keyword evidence="1" id="KW-0732">Signal</keyword>
<keyword evidence="14" id="KW-1185">Reference proteome</keyword>
<dbReference type="Proteomes" id="UP000323717">
    <property type="component" value="Unassembled WGS sequence"/>
</dbReference>
<dbReference type="Proteomes" id="UP000435985">
    <property type="component" value="Unassembled WGS sequence"/>
</dbReference>
<dbReference type="Proteomes" id="UP001219389">
    <property type="component" value="Unassembled WGS sequence"/>
</dbReference>
<protein>
    <recommendedName>
        <fullName evidence="15">Lipoprotein</fullName>
    </recommendedName>
</protein>
<dbReference type="AlphaFoldDB" id="A0A139KPG1"/>
<dbReference type="Proteomes" id="UP000473905">
    <property type="component" value="Unassembled WGS sequence"/>
</dbReference>
<name>A0A139KPG1_BACOV</name>
<evidence type="ECO:0000313" key="11">
    <source>
        <dbReference type="Proteomes" id="UP000365824"/>
    </source>
</evidence>
<dbReference type="EMBL" id="VWLB01000038">
    <property type="protein sequence ID" value="KAA3925290.1"/>
    <property type="molecule type" value="Genomic_DNA"/>
</dbReference>
<dbReference type="EMBL" id="QSBI01000011">
    <property type="protein sequence ID" value="RGX10171.1"/>
    <property type="molecule type" value="Genomic_DNA"/>
</dbReference>
<comment type="caution">
    <text evidence="2">The sequence shown here is derived from an EMBL/GenBank/DDBJ whole genome shotgun (WGS) entry which is preliminary data.</text>
</comment>
<dbReference type="STRING" id="28116.Bovatus_01981"/>
<evidence type="ECO:0000313" key="10">
    <source>
        <dbReference type="Proteomes" id="UP000323717"/>
    </source>
</evidence>
<evidence type="ECO:0000313" key="13">
    <source>
        <dbReference type="Proteomes" id="UP000435985"/>
    </source>
</evidence>
<evidence type="ECO:0000313" key="5">
    <source>
        <dbReference type="EMBL" id="KAA4663905.1"/>
    </source>
</evidence>
<evidence type="ECO:0008006" key="15">
    <source>
        <dbReference type="Google" id="ProtNLM"/>
    </source>
</evidence>
<dbReference type="EMBL" id="VWLE01000243">
    <property type="protein sequence ID" value="KAA3949191.1"/>
    <property type="molecule type" value="Genomic_DNA"/>
</dbReference>
<feature type="signal peptide" evidence="1">
    <location>
        <begin position="1"/>
        <end position="25"/>
    </location>
</feature>
<dbReference type="PROSITE" id="PS51257">
    <property type="entry name" value="PROKAR_LIPOPROTEIN"/>
    <property type="match status" value="1"/>
</dbReference>
<accession>A0A139KPG1</accession>
<feature type="chain" id="PRO_5044548585" description="Lipoprotein" evidence="1">
    <location>
        <begin position="26"/>
        <end position="175"/>
    </location>
</feature>
<dbReference type="EMBL" id="VWFO01000014">
    <property type="protein sequence ID" value="KAA4663905.1"/>
    <property type="molecule type" value="Genomic_DNA"/>
</dbReference>
<evidence type="ECO:0000313" key="9">
    <source>
        <dbReference type="Proteomes" id="UP000286031"/>
    </source>
</evidence>
<dbReference type="Proteomes" id="UP000286031">
    <property type="component" value="Unassembled WGS sequence"/>
</dbReference>
<dbReference type="KEGG" id="boa:Bovatus_01981"/>
<gene>
    <name evidence="8" type="ORF">DWV35_10735</name>
    <name evidence="6" type="ORF">F3B53_01495</name>
    <name evidence="5" type="ORF">F3B98_12880</name>
    <name evidence="4" type="ORF">F3D66_08890</name>
    <name evidence="3" type="ORF">F3D71_16275</name>
    <name evidence="2" type="ORF">F3F25_20360</name>
    <name evidence="7" type="ORF">PO382_14520</name>
</gene>
<evidence type="ECO:0000256" key="1">
    <source>
        <dbReference type="SAM" id="SignalP"/>
    </source>
</evidence>
<dbReference type="EMBL" id="VWKB01000011">
    <property type="protein sequence ID" value="KAA4100349.1"/>
    <property type="molecule type" value="Genomic_DNA"/>
</dbReference>
<evidence type="ECO:0000313" key="8">
    <source>
        <dbReference type="EMBL" id="RGX10171.1"/>
    </source>
</evidence>
<organism evidence="2 11">
    <name type="scientific">Bacteroides ovatus</name>
    <dbReference type="NCBI Taxonomy" id="28116"/>
    <lineage>
        <taxon>Bacteria</taxon>
        <taxon>Pseudomonadati</taxon>
        <taxon>Bacteroidota</taxon>
        <taxon>Bacteroidia</taxon>
        <taxon>Bacteroidales</taxon>
        <taxon>Bacteroidaceae</taxon>
        <taxon>Bacteroides</taxon>
    </lineage>
</organism>
<evidence type="ECO:0000313" key="12">
    <source>
        <dbReference type="Proteomes" id="UP000375690"/>
    </source>
</evidence>
<reference evidence="10 11" key="2">
    <citation type="journal article" date="2019" name="Nat. Med.">
        <title>A library of human gut bacterial isolates paired with longitudinal multiomics data enables mechanistic microbiome research.</title>
        <authorList>
            <person name="Poyet M."/>
            <person name="Groussin M."/>
            <person name="Gibbons S.M."/>
            <person name="Avila-Pacheco J."/>
            <person name="Jiang X."/>
            <person name="Kearney S.M."/>
            <person name="Perrotta A.R."/>
            <person name="Berdy B."/>
            <person name="Zhao S."/>
            <person name="Lieberman T.D."/>
            <person name="Swanson P.K."/>
            <person name="Smith M."/>
            <person name="Roesemann S."/>
            <person name="Alexander J.E."/>
            <person name="Rich S.A."/>
            <person name="Livny J."/>
            <person name="Vlamakis H."/>
            <person name="Clish C."/>
            <person name="Bullock K."/>
            <person name="Deik A."/>
            <person name="Scott J."/>
            <person name="Pierce K.A."/>
            <person name="Xavier R.J."/>
            <person name="Alm E.J."/>
        </authorList>
    </citation>
    <scope>NUCLEOTIDE SEQUENCE [LARGE SCALE GENOMIC DNA]</scope>
    <source>
        <strain evidence="4 14">BIOML-A134</strain>
        <strain evidence="5 13">BIOML-A14</strain>
        <strain evidence="2 11">BIOML-A160</strain>
        <strain evidence="3 10">BIOML-A163</strain>
        <strain evidence="6 12">BIOML-A2</strain>
    </source>
</reference>
<dbReference type="EMBL" id="VWFC01000001">
    <property type="protein sequence ID" value="KAB1331465.1"/>
    <property type="molecule type" value="Genomic_DNA"/>
</dbReference>
<sequence length="175" mass="19871">MKKILLKYLNLYVLSGLLLVGFAGCSDDKDNDPVNPGPDVEELPSIGTYSFRGEANRIVSGEATMDGGYFTCIFSPEKIQDGKTSTYFLFSLGMYWEGQVVDASTLYQNDQYFFIYEDPFYYYSQYKRVTGTFYVKRNNDENVTVKLNLRLHDGVRFKAEVTADLMKPSGEGTPE</sequence>
<evidence type="ECO:0000313" key="4">
    <source>
        <dbReference type="EMBL" id="KAA4100349.1"/>
    </source>
</evidence>
<dbReference type="Proteomes" id="UP000375690">
    <property type="component" value="Unassembled WGS sequence"/>
</dbReference>
<dbReference type="RefSeq" id="WP_004296771.1">
    <property type="nucleotide sequence ID" value="NZ_CAXTIO010000011.1"/>
</dbReference>
<evidence type="ECO:0000313" key="3">
    <source>
        <dbReference type="EMBL" id="KAA3949191.1"/>
    </source>
</evidence>
<reference evidence="8 9" key="1">
    <citation type="submission" date="2018-08" db="EMBL/GenBank/DDBJ databases">
        <title>A genome reference for cultivated species of the human gut microbiota.</title>
        <authorList>
            <person name="Zou Y."/>
            <person name="Xue W."/>
            <person name="Luo G."/>
        </authorList>
    </citation>
    <scope>NUCLEOTIDE SEQUENCE [LARGE SCALE GENOMIC DNA]</scope>
    <source>
        <strain evidence="8 9">AF04-46</strain>
    </source>
</reference>